<comment type="pathway">
    <text evidence="2">Lipid metabolism; sphingolipid metabolism.</text>
</comment>
<evidence type="ECO:0000256" key="8">
    <source>
        <dbReference type="ARBA" id="ARBA00022692"/>
    </source>
</evidence>
<feature type="region of interest" description="Disordered" evidence="16">
    <location>
        <begin position="1"/>
        <end position="30"/>
    </location>
</feature>
<evidence type="ECO:0000313" key="20">
    <source>
        <dbReference type="Proteomes" id="UP001304895"/>
    </source>
</evidence>
<dbReference type="InterPro" id="IPR012171">
    <property type="entry name" value="Fatty_acid_desaturase"/>
</dbReference>
<comment type="caution">
    <text evidence="19">The sequence shown here is derived from an EMBL/GenBank/DDBJ whole genome shotgun (WGS) entry which is preliminary data.</text>
</comment>
<evidence type="ECO:0000256" key="7">
    <source>
        <dbReference type="ARBA" id="ARBA00022617"/>
    </source>
</evidence>
<evidence type="ECO:0000256" key="16">
    <source>
        <dbReference type="SAM" id="MobiDB-lite"/>
    </source>
</evidence>
<dbReference type="GO" id="GO:0016020">
    <property type="term" value="C:membrane"/>
    <property type="evidence" value="ECO:0007669"/>
    <property type="project" value="UniProtKB-SubCell"/>
</dbReference>
<keyword evidence="13" id="KW-0408">Iron</keyword>
<feature type="transmembrane region" description="Helical" evidence="17">
    <location>
        <begin position="461"/>
        <end position="479"/>
    </location>
</feature>
<evidence type="ECO:0000256" key="17">
    <source>
        <dbReference type="SAM" id="Phobius"/>
    </source>
</evidence>
<name>A0AAN6UNB6_9PEZI</name>
<dbReference type="EC" id="1.14.19.18" evidence="5"/>
<dbReference type="SMART" id="SM01117">
    <property type="entry name" value="Cyt-b5"/>
    <property type="match status" value="1"/>
</dbReference>
<evidence type="ECO:0000256" key="3">
    <source>
        <dbReference type="ARBA" id="ARBA00004991"/>
    </source>
</evidence>
<dbReference type="EMBL" id="MU853404">
    <property type="protein sequence ID" value="KAK4136197.1"/>
    <property type="molecule type" value="Genomic_DNA"/>
</dbReference>
<evidence type="ECO:0000256" key="2">
    <source>
        <dbReference type="ARBA" id="ARBA00004760"/>
    </source>
</evidence>
<evidence type="ECO:0000256" key="13">
    <source>
        <dbReference type="ARBA" id="ARBA00023004"/>
    </source>
</evidence>
<feature type="transmembrane region" description="Helical" evidence="17">
    <location>
        <begin position="431"/>
        <end position="449"/>
    </location>
</feature>
<keyword evidence="11 17" id="KW-1133">Transmembrane helix</keyword>
<comment type="pathway">
    <text evidence="3">Sphingolipid metabolism.</text>
</comment>
<keyword evidence="15 17" id="KW-0472">Membrane</keyword>
<comment type="subcellular location">
    <subcellularLocation>
        <location evidence="1">Membrane</location>
        <topology evidence="1">Multi-pass membrane protein</topology>
    </subcellularLocation>
</comment>
<evidence type="ECO:0000256" key="11">
    <source>
        <dbReference type="ARBA" id="ARBA00022989"/>
    </source>
</evidence>
<dbReference type="Gene3D" id="3.10.120.10">
    <property type="entry name" value="Cytochrome b5-like heme/steroid binding domain"/>
    <property type="match status" value="1"/>
</dbReference>
<organism evidence="19 20">
    <name type="scientific">Trichocladium antarcticum</name>
    <dbReference type="NCBI Taxonomy" id="1450529"/>
    <lineage>
        <taxon>Eukaryota</taxon>
        <taxon>Fungi</taxon>
        <taxon>Dikarya</taxon>
        <taxon>Ascomycota</taxon>
        <taxon>Pezizomycotina</taxon>
        <taxon>Sordariomycetes</taxon>
        <taxon>Sordariomycetidae</taxon>
        <taxon>Sordariales</taxon>
        <taxon>Chaetomiaceae</taxon>
        <taxon>Trichocladium</taxon>
    </lineage>
</organism>
<feature type="compositionally biased region" description="Polar residues" evidence="16">
    <location>
        <begin position="1"/>
        <end position="10"/>
    </location>
</feature>
<keyword evidence="10" id="KW-0746">Sphingolipid metabolism</keyword>
<dbReference type="SUPFAM" id="SSF55856">
    <property type="entry name" value="Cytochrome b5-like heme/steroid binding domain"/>
    <property type="match status" value="1"/>
</dbReference>
<reference evidence="19" key="1">
    <citation type="journal article" date="2023" name="Mol. Phylogenet. Evol.">
        <title>Genome-scale phylogeny and comparative genomics of the fungal order Sordariales.</title>
        <authorList>
            <person name="Hensen N."/>
            <person name="Bonometti L."/>
            <person name="Westerberg I."/>
            <person name="Brannstrom I.O."/>
            <person name="Guillou S."/>
            <person name="Cros-Aarteil S."/>
            <person name="Calhoun S."/>
            <person name="Haridas S."/>
            <person name="Kuo A."/>
            <person name="Mondo S."/>
            <person name="Pangilinan J."/>
            <person name="Riley R."/>
            <person name="LaButti K."/>
            <person name="Andreopoulos B."/>
            <person name="Lipzen A."/>
            <person name="Chen C."/>
            <person name="Yan M."/>
            <person name="Daum C."/>
            <person name="Ng V."/>
            <person name="Clum A."/>
            <person name="Steindorff A."/>
            <person name="Ohm R.A."/>
            <person name="Martin F."/>
            <person name="Silar P."/>
            <person name="Natvig D.O."/>
            <person name="Lalanne C."/>
            <person name="Gautier V."/>
            <person name="Ament-Velasquez S.L."/>
            <person name="Kruys A."/>
            <person name="Hutchinson M.I."/>
            <person name="Powell A.J."/>
            <person name="Barry K."/>
            <person name="Miller A.N."/>
            <person name="Grigoriev I.V."/>
            <person name="Debuchy R."/>
            <person name="Gladieux P."/>
            <person name="Hiltunen Thoren M."/>
            <person name="Johannesson H."/>
        </authorList>
    </citation>
    <scope>NUCLEOTIDE SEQUENCE</scope>
    <source>
        <strain evidence="19">CBS 123565</strain>
    </source>
</reference>
<dbReference type="InterPro" id="IPR036400">
    <property type="entry name" value="Cyt_B5-like_heme/steroid_sf"/>
</dbReference>
<gene>
    <name evidence="19" type="ORF">BT67DRAFT_233795</name>
</gene>
<evidence type="ECO:0000256" key="14">
    <source>
        <dbReference type="ARBA" id="ARBA00023098"/>
    </source>
</evidence>
<keyword evidence="12" id="KW-0560">Oxidoreductase</keyword>
<protein>
    <recommendedName>
        <fullName evidence="6">Delta 8-(E)-sphingolipid desaturase</fullName>
        <ecNumber evidence="5">1.14.19.18</ecNumber>
    </recommendedName>
</protein>
<evidence type="ECO:0000256" key="12">
    <source>
        <dbReference type="ARBA" id="ARBA00023002"/>
    </source>
</evidence>
<evidence type="ECO:0000256" key="10">
    <source>
        <dbReference type="ARBA" id="ARBA00022919"/>
    </source>
</evidence>
<dbReference type="GO" id="GO:0016717">
    <property type="term" value="F:oxidoreductase activity, acting on paired donors, with oxidation of a pair of donors resulting in the reduction of molecular oxygen to two molecules of water"/>
    <property type="evidence" value="ECO:0007669"/>
    <property type="project" value="TreeGrafter"/>
</dbReference>
<dbReference type="PIRSF" id="PIRSF015921">
    <property type="entry name" value="FA_sphinglp_des"/>
    <property type="match status" value="1"/>
</dbReference>
<feature type="compositionally biased region" description="Acidic residues" evidence="16">
    <location>
        <begin position="127"/>
        <end position="138"/>
    </location>
</feature>
<evidence type="ECO:0000256" key="5">
    <source>
        <dbReference type="ARBA" id="ARBA00012019"/>
    </source>
</evidence>
<dbReference type="Proteomes" id="UP001304895">
    <property type="component" value="Unassembled WGS sequence"/>
</dbReference>
<dbReference type="PROSITE" id="PS50255">
    <property type="entry name" value="CYTOCHROME_B5_2"/>
    <property type="match status" value="1"/>
</dbReference>
<evidence type="ECO:0000256" key="15">
    <source>
        <dbReference type="ARBA" id="ARBA00023136"/>
    </source>
</evidence>
<dbReference type="Pfam" id="PF00487">
    <property type="entry name" value="FA_desaturase"/>
    <property type="match status" value="1"/>
</dbReference>
<keyword evidence="7" id="KW-0349">Heme</keyword>
<dbReference type="InterPro" id="IPR001199">
    <property type="entry name" value="Cyt_B5-like_heme/steroid-bd"/>
</dbReference>
<reference evidence="19" key="2">
    <citation type="submission" date="2023-05" db="EMBL/GenBank/DDBJ databases">
        <authorList>
            <consortium name="Lawrence Berkeley National Laboratory"/>
            <person name="Steindorff A."/>
            <person name="Hensen N."/>
            <person name="Bonometti L."/>
            <person name="Westerberg I."/>
            <person name="Brannstrom I.O."/>
            <person name="Guillou S."/>
            <person name="Cros-Aarteil S."/>
            <person name="Calhoun S."/>
            <person name="Haridas S."/>
            <person name="Kuo A."/>
            <person name="Mondo S."/>
            <person name="Pangilinan J."/>
            <person name="Riley R."/>
            <person name="Labutti K."/>
            <person name="Andreopoulos B."/>
            <person name="Lipzen A."/>
            <person name="Chen C."/>
            <person name="Yanf M."/>
            <person name="Daum C."/>
            <person name="Ng V."/>
            <person name="Clum A."/>
            <person name="Ohm R."/>
            <person name="Martin F."/>
            <person name="Silar P."/>
            <person name="Natvig D."/>
            <person name="Lalanne C."/>
            <person name="Gautier V."/>
            <person name="Ament-Velasquez S.L."/>
            <person name="Kruys A."/>
            <person name="Hutchinson M.I."/>
            <person name="Powell A.J."/>
            <person name="Barry K."/>
            <person name="Miller A.N."/>
            <person name="Grigoriev I.V."/>
            <person name="Debuchy R."/>
            <person name="Gladieux P."/>
            <person name="Thoren M.H."/>
            <person name="Johannesson H."/>
        </authorList>
    </citation>
    <scope>NUCLEOTIDE SEQUENCE</scope>
    <source>
        <strain evidence="19">CBS 123565</strain>
    </source>
</reference>
<dbReference type="InterPro" id="IPR005804">
    <property type="entry name" value="FA_desaturase_dom"/>
</dbReference>
<dbReference type="PANTHER" id="PTHR19353">
    <property type="entry name" value="FATTY ACID DESATURASE 2"/>
    <property type="match status" value="1"/>
</dbReference>
<feature type="compositionally biased region" description="Low complexity" evidence="16">
    <location>
        <begin position="150"/>
        <end position="164"/>
    </location>
</feature>
<evidence type="ECO:0000256" key="9">
    <source>
        <dbReference type="ARBA" id="ARBA00022723"/>
    </source>
</evidence>
<keyword evidence="8 17" id="KW-0812">Transmembrane</keyword>
<evidence type="ECO:0000259" key="18">
    <source>
        <dbReference type="PROSITE" id="PS50255"/>
    </source>
</evidence>
<dbReference type="GO" id="GO:0006665">
    <property type="term" value="P:sphingolipid metabolic process"/>
    <property type="evidence" value="ECO:0007669"/>
    <property type="project" value="UniProtKB-KW"/>
</dbReference>
<dbReference type="CDD" id="cd03506">
    <property type="entry name" value="Delta6-FADS-like"/>
    <property type="match status" value="1"/>
</dbReference>
<evidence type="ECO:0000256" key="1">
    <source>
        <dbReference type="ARBA" id="ARBA00004141"/>
    </source>
</evidence>
<dbReference type="AlphaFoldDB" id="A0AAN6UNB6"/>
<keyword evidence="20" id="KW-1185">Reference proteome</keyword>
<feature type="transmembrane region" description="Helical" evidence="17">
    <location>
        <begin position="394"/>
        <end position="410"/>
    </location>
</feature>
<feature type="domain" description="Cytochrome b5 heme-binding" evidence="18">
    <location>
        <begin position="30"/>
        <end position="105"/>
    </location>
</feature>
<keyword evidence="9" id="KW-0479">Metal-binding</keyword>
<accession>A0AAN6UNB6</accession>
<feature type="region of interest" description="Disordered" evidence="16">
    <location>
        <begin position="111"/>
        <end position="171"/>
    </location>
</feature>
<dbReference type="PANTHER" id="PTHR19353:SF30">
    <property type="entry name" value="DELTA 8-(E)-SPHINGOLIPID DESATURASE"/>
    <property type="match status" value="1"/>
</dbReference>
<dbReference type="Pfam" id="PF00173">
    <property type="entry name" value="Cyt-b5"/>
    <property type="match status" value="1"/>
</dbReference>
<evidence type="ECO:0000256" key="4">
    <source>
        <dbReference type="ARBA" id="ARBA00009295"/>
    </source>
</evidence>
<sequence>MAISTASTPTAARPKTADDDGQGGGRPRSYPVLSRREIEALIAEGRTVFIVDQHVVRADAWLKYHPGGEKAIGHMVGRDATDEVNVLHSPEARRLMLKYRIGRIEGPWKNFLPPVQGGRFRPRVVDKEEEEEEEEEEEQHGPEVGGGDGTASSSGPTSRSPSPTFDAGHADSTLRNRRANIARSASATSLSSADDSAAAAQPLDGMAHLDTLTRKEIRLDLAKYPPLDAATQSAIVAKYRLLGERIQAAGLYETRYSSYAIEGARYTVLAALAAFFLSRHWYTASAACLGMLWHQLVFTVHDAGHMGITHDFQTDTVIGILLADFIGGLSIGWWKRNHNVHHIVTNSPEHDPDIEHLPFFAVSHRFLGSLRSTYYERVLHYDAAARVFVALQHHLYYVILLFGRFNLYRLSWIHLLAGEGPRHGRAAWHRWLELAGHVFFWAWFGYGVLYRRVDGNGWRVLYVLVSHLVTMPVHVQITLSHFAMSTADLGVDESFPQKMLRTTMDVDCPPWLDFFHGGLQFQAVHHLFPRIPRHNLRRAQKLVQEFCDDVGIPYALYGFVDGNKEVIGRLAEVSRQAAILAKCQSVMEKGGGHHH</sequence>
<dbReference type="GO" id="GO:0046872">
    <property type="term" value="F:metal ion binding"/>
    <property type="evidence" value="ECO:0007669"/>
    <property type="project" value="UniProtKB-KW"/>
</dbReference>
<proteinExistence type="inferred from homology"/>
<evidence type="ECO:0000256" key="6">
    <source>
        <dbReference type="ARBA" id="ARBA00016939"/>
    </source>
</evidence>
<evidence type="ECO:0000313" key="19">
    <source>
        <dbReference type="EMBL" id="KAK4136197.1"/>
    </source>
</evidence>
<keyword evidence="14" id="KW-0443">Lipid metabolism</keyword>
<comment type="similarity">
    <text evidence="4">Belongs to the fatty acid desaturase type 1 family.</text>
</comment>